<sequence length="860" mass="93696">MVGSASAYNRGFSKDWDTPAITLAGGTWAGSGPPQVPGFPYLGTGYYFGIDLSGSAYGIPEDAARRGLAFLNSHVSAQGLCTSKYTFSFGEPCSLTVSIDGRNGEFRCKIRGSAWYRGWWLGSGWIGTEDCEGDATGTRSEIVVNSTLLIQKRCNMPGALDTFFDPVSRQCVCRPGQVYIAERKICAPIRDRFILKPCDNCHGNPIMAPIGAKTQSVDVGWQPWLPIRLTFNSIRRVPYEQDVDPFLQSDPQTFGGWTASFDRALFIAPQPNGASLINAARGDGLWTTFTSAPNGFVPANGLVTDRLQASADGYLYKDNQARFIEQYNTRGQLMKVWRADGATLTIDRATAADYPTYLDEGVPKSLTDHFGRVWRMEYGGAEGATRVTAIVDPANGRTAIEYDKDQVSTLVWNDGHSRQFLYEHPLFWPLTGYLDENGVRGGTYTYDAEGRAIGTARAGGLDAYSVTWSAPSRWSIQERYDPQANVLWLDHTLMPAQDARVQLPNGEVEQVSASPLFGSVKWTTKTQAAGAGSAAATARRTLDANQNVTQSDDVNGNRSCMSYDSSRNTETARIDGLTTATECATAWASLPAGARKTSRQWHPDWNLAVNTAEPGLITTLIYNGQPDPTQNNAVLNCMTGATPLPDGSPVAVLCKRVEQATTDANGSLGFAARPQSGVAARSWRWTYNEFGQVLTEVDPRGKTTVTNEYYADTTADHTLGDLKSTSNAVGHVTSFPRYNAYGQPLEVVDPNGISSTYAYDARQRVSSVMLGEITTSYAYWPTGLLKQTTQADGSSVSYEYDDAHRLVGISDQLGNRIDYTLDSSGNRTREAVKDPSGALRRTLSRAYDALGRVQNLTGSR</sequence>
<gene>
    <name evidence="1" type="ORF">N4261_24945</name>
</gene>
<dbReference type="InterPro" id="IPR006530">
    <property type="entry name" value="YD"/>
</dbReference>
<dbReference type="NCBIfam" id="TIGR01643">
    <property type="entry name" value="YD_repeat_2x"/>
    <property type="match status" value="2"/>
</dbReference>
<dbReference type="Pfam" id="PF05593">
    <property type="entry name" value="RHS_repeat"/>
    <property type="match status" value="2"/>
</dbReference>
<organism evidence="1 2">
    <name type="scientific">Roseateles amylovorans</name>
    <dbReference type="NCBI Taxonomy" id="2978473"/>
    <lineage>
        <taxon>Bacteria</taxon>
        <taxon>Pseudomonadati</taxon>
        <taxon>Pseudomonadota</taxon>
        <taxon>Betaproteobacteria</taxon>
        <taxon>Burkholderiales</taxon>
        <taxon>Sphaerotilaceae</taxon>
        <taxon>Roseateles</taxon>
    </lineage>
</organism>
<accession>A0ABY6AZE3</accession>
<evidence type="ECO:0000313" key="1">
    <source>
        <dbReference type="EMBL" id="UXH78160.1"/>
    </source>
</evidence>
<dbReference type="PANTHER" id="PTHR32305">
    <property type="match status" value="1"/>
</dbReference>
<reference evidence="1" key="1">
    <citation type="submission" date="2022-10" db="EMBL/GenBank/DDBJ databases">
        <title>Characterization and whole genome sequencing of a new Roseateles species, isolated from fresh water.</title>
        <authorList>
            <person name="Guliayeva D.Y."/>
            <person name="Akhremchuk A.E."/>
            <person name="Sikolenko M.A."/>
            <person name="Valentovich L.N."/>
            <person name="Sidarenka A.V."/>
        </authorList>
    </citation>
    <scope>NUCLEOTIDE SEQUENCE</scope>
    <source>
        <strain evidence="1">BIM B-1768</strain>
    </source>
</reference>
<dbReference type="InterPro" id="IPR031325">
    <property type="entry name" value="RHS_repeat"/>
</dbReference>
<dbReference type="InterPro" id="IPR050708">
    <property type="entry name" value="T6SS_VgrG/RHS"/>
</dbReference>
<dbReference type="Proteomes" id="UP001064933">
    <property type="component" value="Chromosome"/>
</dbReference>
<name>A0ABY6AZE3_9BURK</name>
<evidence type="ECO:0000313" key="2">
    <source>
        <dbReference type="Proteomes" id="UP001064933"/>
    </source>
</evidence>
<evidence type="ECO:0008006" key="3">
    <source>
        <dbReference type="Google" id="ProtNLM"/>
    </source>
</evidence>
<protein>
    <recommendedName>
        <fullName evidence="3">RHS repeat protein</fullName>
    </recommendedName>
</protein>
<proteinExistence type="predicted"/>
<dbReference type="Gene3D" id="2.180.10.10">
    <property type="entry name" value="RHS repeat-associated core"/>
    <property type="match status" value="2"/>
</dbReference>
<dbReference type="EMBL" id="CP104562">
    <property type="protein sequence ID" value="UXH78160.1"/>
    <property type="molecule type" value="Genomic_DNA"/>
</dbReference>
<dbReference type="RefSeq" id="WP_261757936.1">
    <property type="nucleotide sequence ID" value="NZ_CP104562.2"/>
</dbReference>
<dbReference type="PANTHER" id="PTHR32305:SF15">
    <property type="entry name" value="PROTEIN RHSA-RELATED"/>
    <property type="match status" value="1"/>
</dbReference>
<keyword evidence="2" id="KW-1185">Reference proteome</keyword>